<proteinExistence type="predicted"/>
<accession>A0AAD5V9J1</accession>
<dbReference type="AlphaFoldDB" id="A0AAD5V9J1"/>
<keyword evidence="5" id="KW-1185">Reference proteome</keyword>
<dbReference type="PANTHER" id="PTHR31987">
    <property type="entry name" value="GLUTAMINASE A-RELATED"/>
    <property type="match status" value="1"/>
</dbReference>
<keyword evidence="1" id="KW-0732">Signal</keyword>
<evidence type="ECO:0008006" key="6">
    <source>
        <dbReference type="Google" id="ProtNLM"/>
    </source>
</evidence>
<evidence type="ECO:0000313" key="5">
    <source>
        <dbReference type="Proteomes" id="UP001212997"/>
    </source>
</evidence>
<dbReference type="Pfam" id="PF17168">
    <property type="entry name" value="DUF5127"/>
    <property type="match status" value="1"/>
</dbReference>
<dbReference type="InterPro" id="IPR052743">
    <property type="entry name" value="Glutaminase_GtaA"/>
</dbReference>
<name>A0AAD5V9J1_9APHY</name>
<gene>
    <name evidence="4" type="ORF">NLI96_g1939</name>
</gene>
<dbReference type="Pfam" id="PF16335">
    <property type="entry name" value="GtaA_6_Hairpin"/>
    <property type="match status" value="1"/>
</dbReference>
<dbReference type="EMBL" id="JANAWD010000040">
    <property type="protein sequence ID" value="KAJ3489728.1"/>
    <property type="molecule type" value="Genomic_DNA"/>
</dbReference>
<dbReference type="InterPro" id="IPR032514">
    <property type="entry name" value="GtaA_central"/>
</dbReference>
<evidence type="ECO:0000313" key="4">
    <source>
        <dbReference type="EMBL" id="KAJ3489728.1"/>
    </source>
</evidence>
<feature type="signal peptide" evidence="1">
    <location>
        <begin position="1"/>
        <end position="20"/>
    </location>
</feature>
<comment type="caution">
    <text evidence="4">The sequence shown here is derived from an EMBL/GenBank/DDBJ whole genome shotgun (WGS) entry which is preliminary data.</text>
</comment>
<evidence type="ECO:0000259" key="2">
    <source>
        <dbReference type="Pfam" id="PF16335"/>
    </source>
</evidence>
<evidence type="ECO:0000259" key="3">
    <source>
        <dbReference type="Pfam" id="PF17168"/>
    </source>
</evidence>
<protein>
    <recommendedName>
        <fullName evidence="6">DUF1793-domain-containing protein</fullName>
    </recommendedName>
</protein>
<sequence length="695" mass="77270">MLPAFGVVLVGSLLLTVVTAAVSWQAQPFNPAAVPLAVRSPYLSSWLLQGDGTALNDDWPRFWTGSILGWAGYINVDGQSYYFLGTPNPFGAQKAVQKSFKFTATQSTFVMTAGPVDLSVTFLSPVEPGDLTKQSFPFSYLVLSAVSTDVRPHRIQVYTDISAEWITGNNSLNATWSTNVGDIITHQVQLQNQVPFSEVGDHTQYGSAYYSTRAFTNTTYQSGEDAVVRQQFVTNGRLLDSQDTKFRRVSDRWPVFGFAHDLGNVTVSQPVIISIGHVRDPAIQYIVANDVLQPRSLYFLSQFANIGSAVSISLSKFHDDYNNALARANAFDTKVNSDASKISSDYASIVSLSIRQSLAATEITVAQNEDNSFNATDILMFMKEISSDGNVNTVDVIFPAWPLFLYANPTLGKYILLPLFEYQATGQYPNKFSVHDMGSSYPTANGHNNGADEHMPVEGDGHRKYLRRDVLTPHSRKRKYVDYGLELYPTFRGPIPHYEIYQISTDDFAGSLANQTNLAIKGIIGIKAIQSRRHMYSQWQKFATSSDGKLPYTFGMWFRALGSNLEGSPPRISTEIILVGGFRTIVYADRLLGTNIFPTSVYDMLLWQVSEIDPRSRVTFELTQPTGNFGVPLDTRHSYTKSDWQIWTAGLVTDTSVRDLLVGSVRKYAANGLNNEPFSDWYEYHLLAGVQGFRG</sequence>
<feature type="chain" id="PRO_5042066162" description="DUF1793-domain-containing protein" evidence="1">
    <location>
        <begin position="21"/>
        <end position="695"/>
    </location>
</feature>
<evidence type="ECO:0000256" key="1">
    <source>
        <dbReference type="SAM" id="SignalP"/>
    </source>
</evidence>
<dbReference type="InterPro" id="IPR033433">
    <property type="entry name" value="GtaA_N"/>
</dbReference>
<reference evidence="4" key="1">
    <citation type="submission" date="2022-07" db="EMBL/GenBank/DDBJ databases">
        <title>Genome Sequence of Physisporinus lineatus.</title>
        <authorList>
            <person name="Buettner E."/>
        </authorList>
    </citation>
    <scope>NUCLEOTIDE SEQUENCE</scope>
    <source>
        <strain evidence="4">VT162</strain>
    </source>
</reference>
<organism evidence="4 5">
    <name type="scientific">Meripilus lineatus</name>
    <dbReference type="NCBI Taxonomy" id="2056292"/>
    <lineage>
        <taxon>Eukaryota</taxon>
        <taxon>Fungi</taxon>
        <taxon>Dikarya</taxon>
        <taxon>Basidiomycota</taxon>
        <taxon>Agaricomycotina</taxon>
        <taxon>Agaricomycetes</taxon>
        <taxon>Polyporales</taxon>
        <taxon>Meripilaceae</taxon>
        <taxon>Meripilus</taxon>
    </lineage>
</organism>
<dbReference type="PANTHER" id="PTHR31987:SF1">
    <property type="entry name" value="GLUTAMINASE A"/>
    <property type="match status" value="1"/>
</dbReference>
<dbReference type="Proteomes" id="UP001212997">
    <property type="component" value="Unassembled WGS sequence"/>
</dbReference>
<feature type="domain" description="Glutaminase A N-terminal" evidence="3">
    <location>
        <begin position="105"/>
        <end position="338"/>
    </location>
</feature>
<feature type="domain" description="Glutaminase A central" evidence="2">
    <location>
        <begin position="343"/>
        <end position="684"/>
    </location>
</feature>